<organism evidence="1 2">
    <name type="scientific">Paenibacillus terricola</name>
    <dbReference type="NCBI Taxonomy" id="2763503"/>
    <lineage>
        <taxon>Bacteria</taxon>
        <taxon>Bacillati</taxon>
        <taxon>Bacillota</taxon>
        <taxon>Bacilli</taxon>
        <taxon>Bacillales</taxon>
        <taxon>Paenibacillaceae</taxon>
        <taxon>Paenibacillus</taxon>
    </lineage>
</organism>
<dbReference type="EMBL" id="JACXZA010000001">
    <property type="protein sequence ID" value="MBD3918305.1"/>
    <property type="molecule type" value="Genomic_DNA"/>
</dbReference>
<sequence length="82" mass="9484">MSTVLSNFDSWKQFLAARLEQGKKLGLSEDTIANLAYEIGSFLDERVDPKNEEQRVLKEIWDAGDEEERKTLARLMCKLVQH</sequence>
<evidence type="ECO:0000313" key="1">
    <source>
        <dbReference type="EMBL" id="MBD3918305.1"/>
    </source>
</evidence>
<dbReference type="InterPro" id="IPR024702">
    <property type="entry name" value="Uncharacterised_YmfJ"/>
</dbReference>
<dbReference type="RefSeq" id="WP_191202509.1">
    <property type="nucleotide sequence ID" value="NZ_JACXZA010000001.1"/>
</dbReference>
<accession>A0ABR8MQM8</accession>
<dbReference type="PIRSF" id="PIRSF004764">
    <property type="entry name" value="YmfJ"/>
    <property type="match status" value="1"/>
</dbReference>
<evidence type="ECO:0000313" key="2">
    <source>
        <dbReference type="Proteomes" id="UP000609346"/>
    </source>
</evidence>
<proteinExistence type="predicted"/>
<protein>
    <submittedName>
        <fullName evidence="1">DUF3243 domain-containing protein</fullName>
    </submittedName>
</protein>
<dbReference type="InterPro" id="IPR021637">
    <property type="entry name" value="DUF3243"/>
</dbReference>
<gene>
    <name evidence="1" type="ORF">H8B09_06025</name>
</gene>
<dbReference type="Pfam" id="PF11588">
    <property type="entry name" value="DUF3243"/>
    <property type="match status" value="1"/>
</dbReference>
<dbReference type="Gene3D" id="1.10.760.20">
    <property type="entry name" value="Protein of unknown function DUF3243"/>
    <property type="match status" value="1"/>
</dbReference>
<name>A0ABR8MQM8_9BACL</name>
<reference evidence="1 2" key="1">
    <citation type="submission" date="2020-09" db="EMBL/GenBank/DDBJ databases">
        <title>Paenibacillus sp. strain PR3 16S rRNA gene Genome sequencing and assembly.</title>
        <authorList>
            <person name="Kim J."/>
        </authorList>
    </citation>
    <scope>NUCLEOTIDE SEQUENCE [LARGE SCALE GENOMIC DNA]</scope>
    <source>
        <strain evidence="1 2">PR3</strain>
    </source>
</reference>
<keyword evidence="2" id="KW-1185">Reference proteome</keyword>
<dbReference type="InterPro" id="IPR038292">
    <property type="entry name" value="YmfJ/YflH_sf"/>
</dbReference>
<dbReference type="Proteomes" id="UP000609346">
    <property type="component" value="Unassembled WGS sequence"/>
</dbReference>
<comment type="caution">
    <text evidence="1">The sequence shown here is derived from an EMBL/GenBank/DDBJ whole genome shotgun (WGS) entry which is preliminary data.</text>
</comment>